<feature type="chain" id="PRO_5035156805" evidence="16">
    <location>
        <begin position="35"/>
        <end position="932"/>
    </location>
</feature>
<evidence type="ECO:0000313" key="19">
    <source>
        <dbReference type="Proteomes" id="UP000747542"/>
    </source>
</evidence>
<keyword evidence="2" id="KW-0597">Phosphoprotein</keyword>
<keyword evidence="3" id="KW-0109">Calcium transport</keyword>
<dbReference type="Gene3D" id="1.10.238.180">
    <property type="match status" value="1"/>
</dbReference>
<evidence type="ECO:0000256" key="8">
    <source>
        <dbReference type="ARBA" id="ARBA00022989"/>
    </source>
</evidence>
<comment type="subcellular location">
    <subcellularLocation>
        <location evidence="13">Endomembrane system</location>
        <topology evidence="13">Single-pass type I membrane protein</topology>
    </subcellularLocation>
</comment>
<feature type="compositionally biased region" description="Basic and acidic residues" evidence="14">
    <location>
        <begin position="707"/>
        <end position="717"/>
    </location>
</feature>
<keyword evidence="6 16" id="KW-0732">Signal</keyword>
<dbReference type="InterPro" id="IPR057835">
    <property type="entry name" value="EF-hand_STIM1/2"/>
</dbReference>
<feature type="compositionally biased region" description="Low complexity" evidence="14">
    <location>
        <begin position="754"/>
        <end position="778"/>
    </location>
</feature>
<feature type="compositionally biased region" description="Basic and acidic residues" evidence="14">
    <location>
        <begin position="883"/>
        <end position="909"/>
    </location>
</feature>
<dbReference type="GO" id="GO:0005509">
    <property type="term" value="F:calcium ion binding"/>
    <property type="evidence" value="ECO:0007669"/>
    <property type="project" value="TreeGrafter"/>
</dbReference>
<dbReference type="Pfam" id="PF25578">
    <property type="entry name" value="EF-hand_STIM1"/>
    <property type="match status" value="1"/>
</dbReference>
<dbReference type="Pfam" id="PF07647">
    <property type="entry name" value="SAM_2"/>
    <property type="match status" value="1"/>
</dbReference>
<dbReference type="GO" id="GO:0005246">
    <property type="term" value="F:calcium channel regulator activity"/>
    <property type="evidence" value="ECO:0007669"/>
    <property type="project" value="InterPro"/>
</dbReference>
<keyword evidence="10" id="KW-0406">Ion transport</keyword>
<evidence type="ECO:0000256" key="12">
    <source>
        <dbReference type="ARBA" id="ARBA00023180"/>
    </source>
</evidence>
<dbReference type="PROSITE" id="PS50105">
    <property type="entry name" value="SAM_DOMAIN"/>
    <property type="match status" value="1"/>
</dbReference>
<dbReference type="Gene3D" id="1.10.287.3550">
    <property type="match status" value="1"/>
</dbReference>
<comment type="caution">
    <text evidence="18">The sequence shown here is derived from an EMBL/GenBank/DDBJ whole genome shotgun (WGS) entry which is preliminary data.</text>
</comment>
<dbReference type="CDD" id="cd09504">
    <property type="entry name" value="SAM_STIM-1_2-like"/>
    <property type="match status" value="1"/>
</dbReference>
<evidence type="ECO:0000256" key="2">
    <source>
        <dbReference type="ARBA" id="ARBA00022553"/>
    </source>
</evidence>
<dbReference type="GO" id="GO:0051049">
    <property type="term" value="P:regulation of transport"/>
    <property type="evidence" value="ECO:0007669"/>
    <property type="project" value="UniProtKB-ARBA"/>
</dbReference>
<evidence type="ECO:0000256" key="5">
    <source>
        <dbReference type="ARBA" id="ARBA00022723"/>
    </source>
</evidence>
<keyword evidence="8 15" id="KW-1133">Transmembrane helix</keyword>
<evidence type="ECO:0000256" key="13">
    <source>
        <dbReference type="ARBA" id="ARBA00046288"/>
    </source>
</evidence>
<dbReference type="GO" id="GO:0002115">
    <property type="term" value="P:store-operated calcium entry"/>
    <property type="evidence" value="ECO:0007669"/>
    <property type="project" value="TreeGrafter"/>
</dbReference>
<name>A0A8J5J6E3_HOMAM</name>
<feature type="signal peptide" evidence="16">
    <location>
        <begin position="1"/>
        <end position="34"/>
    </location>
</feature>
<accession>A0A8J5J6E3</accession>
<dbReference type="SUPFAM" id="SSF47769">
    <property type="entry name" value="SAM/Pointed domain"/>
    <property type="match status" value="1"/>
</dbReference>
<dbReference type="GO" id="GO:0005783">
    <property type="term" value="C:endoplasmic reticulum"/>
    <property type="evidence" value="ECO:0007669"/>
    <property type="project" value="TreeGrafter"/>
</dbReference>
<feature type="domain" description="SAM" evidence="17">
    <location>
        <begin position="292"/>
        <end position="350"/>
    </location>
</feature>
<evidence type="ECO:0000256" key="7">
    <source>
        <dbReference type="ARBA" id="ARBA00022837"/>
    </source>
</evidence>
<reference evidence="18" key="1">
    <citation type="journal article" date="2021" name="Sci. Adv.">
        <title>The American lobster genome reveals insights on longevity, neural, and immune adaptations.</title>
        <authorList>
            <person name="Polinski J.M."/>
            <person name="Zimin A.V."/>
            <person name="Clark K.F."/>
            <person name="Kohn A.B."/>
            <person name="Sadowski N."/>
            <person name="Timp W."/>
            <person name="Ptitsyn A."/>
            <person name="Khanna P."/>
            <person name="Romanova D.Y."/>
            <person name="Williams P."/>
            <person name="Greenwood S.J."/>
            <person name="Moroz L.L."/>
            <person name="Walt D.R."/>
            <person name="Bodnar A.G."/>
        </authorList>
    </citation>
    <scope>NUCLEOTIDE SEQUENCE</scope>
    <source>
        <strain evidence="18">GMGI-L3</strain>
    </source>
</reference>
<dbReference type="EMBL" id="JAHLQT010046276">
    <property type="protein sequence ID" value="KAG7153872.1"/>
    <property type="molecule type" value="Genomic_DNA"/>
</dbReference>
<feature type="compositionally biased region" description="Basic and acidic residues" evidence="14">
    <location>
        <begin position="125"/>
        <end position="139"/>
    </location>
</feature>
<feature type="region of interest" description="Disordered" evidence="14">
    <location>
        <begin position="36"/>
        <end position="153"/>
    </location>
</feature>
<dbReference type="GO" id="GO:0006874">
    <property type="term" value="P:intracellular calcium ion homeostasis"/>
    <property type="evidence" value="ECO:0007669"/>
    <property type="project" value="TreeGrafter"/>
</dbReference>
<organism evidence="18 19">
    <name type="scientific">Homarus americanus</name>
    <name type="common">American lobster</name>
    <dbReference type="NCBI Taxonomy" id="6706"/>
    <lineage>
        <taxon>Eukaryota</taxon>
        <taxon>Metazoa</taxon>
        <taxon>Ecdysozoa</taxon>
        <taxon>Arthropoda</taxon>
        <taxon>Crustacea</taxon>
        <taxon>Multicrustacea</taxon>
        <taxon>Malacostraca</taxon>
        <taxon>Eumalacostraca</taxon>
        <taxon>Eucarida</taxon>
        <taxon>Decapoda</taxon>
        <taxon>Pleocyemata</taxon>
        <taxon>Astacidea</taxon>
        <taxon>Nephropoidea</taxon>
        <taxon>Nephropidae</taxon>
        <taxon>Homarus</taxon>
    </lineage>
</organism>
<feature type="compositionally biased region" description="Basic and acidic residues" evidence="14">
    <location>
        <begin position="849"/>
        <end position="860"/>
    </location>
</feature>
<dbReference type="InterPro" id="IPR001660">
    <property type="entry name" value="SAM"/>
</dbReference>
<dbReference type="SMART" id="SM00454">
    <property type="entry name" value="SAM"/>
    <property type="match status" value="1"/>
</dbReference>
<dbReference type="SUPFAM" id="SSF47473">
    <property type="entry name" value="EF-hand"/>
    <property type="match status" value="1"/>
</dbReference>
<keyword evidence="1" id="KW-0813">Transport</keyword>
<dbReference type="InterPro" id="IPR011992">
    <property type="entry name" value="EF-hand-dom_pair"/>
</dbReference>
<feature type="compositionally biased region" description="Low complexity" evidence="14">
    <location>
        <begin position="836"/>
        <end position="847"/>
    </location>
</feature>
<proteinExistence type="predicted"/>
<feature type="region of interest" description="Disordered" evidence="14">
    <location>
        <begin position="626"/>
        <end position="671"/>
    </location>
</feature>
<keyword evidence="19" id="KW-1185">Reference proteome</keyword>
<evidence type="ECO:0000256" key="15">
    <source>
        <dbReference type="SAM" id="Phobius"/>
    </source>
</evidence>
<feature type="compositionally biased region" description="Low complexity" evidence="14">
    <location>
        <begin position="657"/>
        <end position="666"/>
    </location>
</feature>
<feature type="compositionally biased region" description="Basic and acidic residues" evidence="14">
    <location>
        <begin position="97"/>
        <end position="106"/>
    </location>
</feature>
<dbReference type="GO" id="GO:0005886">
    <property type="term" value="C:plasma membrane"/>
    <property type="evidence" value="ECO:0007669"/>
    <property type="project" value="TreeGrafter"/>
</dbReference>
<evidence type="ECO:0000313" key="18">
    <source>
        <dbReference type="EMBL" id="KAG7153872.1"/>
    </source>
</evidence>
<dbReference type="Pfam" id="PF16533">
    <property type="entry name" value="SOAR"/>
    <property type="match status" value="1"/>
</dbReference>
<dbReference type="Proteomes" id="UP000747542">
    <property type="component" value="Unassembled WGS sequence"/>
</dbReference>
<dbReference type="InterPro" id="IPR032393">
    <property type="entry name" value="SOAR_STIM1/2"/>
</dbReference>
<evidence type="ECO:0000256" key="14">
    <source>
        <dbReference type="SAM" id="MobiDB-lite"/>
    </source>
</evidence>
<keyword evidence="7" id="KW-0106">Calcium</keyword>
<dbReference type="PANTHER" id="PTHR15136">
    <property type="entry name" value="STROMAL INTERACTION MOLECULE HOMOLOG"/>
    <property type="match status" value="1"/>
</dbReference>
<protein>
    <submittedName>
        <fullName evidence="18">Stromal interaction molecule-like</fullName>
    </submittedName>
</protein>
<feature type="region of interest" description="Disordered" evidence="14">
    <location>
        <begin position="428"/>
        <end position="450"/>
    </location>
</feature>
<keyword evidence="9" id="KW-0175">Coiled coil</keyword>
<keyword evidence="4 15" id="KW-0812">Transmembrane</keyword>
<feature type="region of interest" description="Disordered" evidence="14">
    <location>
        <begin position="703"/>
        <end position="932"/>
    </location>
</feature>
<dbReference type="PANTHER" id="PTHR15136:SF5">
    <property type="entry name" value="STROMAL INTERACTION MOLECULE HOMOLOG"/>
    <property type="match status" value="1"/>
</dbReference>
<dbReference type="FunFam" id="1.10.150.50:FF:000009">
    <property type="entry name" value="Stromal interaction molecule 1"/>
    <property type="match status" value="1"/>
</dbReference>
<dbReference type="Gene3D" id="1.10.150.50">
    <property type="entry name" value="Transcription Factor, Ets-1"/>
    <property type="match status" value="1"/>
</dbReference>
<feature type="compositionally biased region" description="Basic and acidic residues" evidence="14">
    <location>
        <begin position="435"/>
        <end position="450"/>
    </location>
</feature>
<evidence type="ECO:0000256" key="3">
    <source>
        <dbReference type="ARBA" id="ARBA00022568"/>
    </source>
</evidence>
<evidence type="ECO:0000259" key="17">
    <source>
        <dbReference type="PROSITE" id="PS50105"/>
    </source>
</evidence>
<feature type="compositionally biased region" description="Basic and acidic residues" evidence="14">
    <location>
        <begin position="917"/>
        <end position="932"/>
    </location>
</feature>
<gene>
    <name evidence="18" type="primary">Stim-L</name>
    <name evidence="18" type="ORF">Hamer_G017690</name>
</gene>
<evidence type="ECO:0000256" key="10">
    <source>
        <dbReference type="ARBA" id="ARBA00023065"/>
    </source>
</evidence>
<keyword evidence="11 15" id="KW-0472">Membrane</keyword>
<sequence>MRLGAIHFMKPLVLRLWCHLSVTWNLLTAHGVLKDPHGVLIGSSRGPQRDYTGSSRGPQRDYTGSSRGPQRDYTGSSRSPRGDYTGSSERLPGVVRETTRGPHEVLGETTRGPQRDYTGSSETPRGPHEVLEETTRGPQRDYTGSSERRHGVLTRSSGRLHGVVTVGVVEFTVIVVVGMCVPLVLLYSHSFYPLLVTSGGIFVAVGCMLVDELCLIPEEIPNYEAIKSLHSQLDDDHSGDIDVAESVDFLKEELQYAKGYEKRQKVFHYNNDQYISVRELWHIWKKSEVHNWTVDQTVAWLAESVELQQYARNFYENAVNGSVLPRLAANNEQFLTKVLGIKDPKHRSKITIKAMDVVLFGPPKDTGSHVKDLVLVSLLTLALIGCFKAYQRNREYEAQLSDMLRDMEKLREAEENLQQLELKMTTRVNNEENDETAREDRNENHDKEVQQLRLQLEEEREKNEMMMEQMKRGQEAELEDHHWSAPLDLQHWLQLTYERERIAFEKKQGAAREQFSQAKDLCEKLNRQRRSLMGMLASVHGKMDNVDQSISQARTIMEEVTHELREREQRWRNIEILAGCSITTNAGLHSLELMLRPQVNGRPHSTYAPSIGASSYYGGGGSLNSSGLVKTPRDSMADVQGSSGSGRKRSQLIPRDSGSSLGSESSMTQTSIMHHSHTYSTDLTHHLLDKEHIRRVSSTGSINRILPLEHDPSKDSNDSSTEETDVSQCVSETTSFTMGGSRLTLNSEGGRAITSSQVSHSTPHSSSTHPPGTSTGVTQHKPSPKRSPMLKSYSQDTDVSTRCDTQLKEREKIFASDPFLDSPKITSLRNRKIMTSPSEEGNSSDSSLIEERSPSADSRKKPSKSRFSNGFLGSLKFSKSKKTKDSDKDSVKDNTGSKKVKDPEKDSIRDNTSSSKKIKDAEKIKDSVSERC</sequence>
<feature type="compositionally biased region" description="Polar residues" evidence="14">
    <location>
        <begin position="51"/>
        <end position="79"/>
    </location>
</feature>
<evidence type="ECO:0000256" key="9">
    <source>
        <dbReference type="ARBA" id="ARBA00023054"/>
    </source>
</evidence>
<evidence type="ECO:0000256" key="16">
    <source>
        <dbReference type="SAM" id="SignalP"/>
    </source>
</evidence>
<keyword evidence="5" id="KW-0479">Metal-binding</keyword>
<feature type="compositionally biased region" description="Polar residues" evidence="14">
    <location>
        <begin position="726"/>
        <end position="747"/>
    </location>
</feature>
<keyword evidence="12" id="KW-0325">Glycoprotein</keyword>
<dbReference type="InterPro" id="IPR037608">
    <property type="entry name" value="STIM1/2"/>
</dbReference>
<evidence type="ECO:0000256" key="1">
    <source>
        <dbReference type="ARBA" id="ARBA00022448"/>
    </source>
</evidence>
<dbReference type="FunFam" id="1.10.238.180:FF:000001">
    <property type="entry name" value="Stromal interaction molecule 1"/>
    <property type="match status" value="1"/>
</dbReference>
<evidence type="ECO:0000256" key="11">
    <source>
        <dbReference type="ARBA" id="ARBA00023136"/>
    </source>
</evidence>
<dbReference type="InterPro" id="IPR013761">
    <property type="entry name" value="SAM/pointed_sf"/>
</dbReference>
<feature type="compositionally biased region" description="Basic and acidic residues" evidence="14">
    <location>
        <begin position="799"/>
        <end position="814"/>
    </location>
</feature>
<evidence type="ECO:0000256" key="6">
    <source>
        <dbReference type="ARBA" id="ARBA00022729"/>
    </source>
</evidence>
<dbReference type="AlphaFoldDB" id="A0A8J5J6E3"/>
<feature type="transmembrane region" description="Helical" evidence="15">
    <location>
        <begin position="163"/>
        <end position="185"/>
    </location>
</feature>
<evidence type="ECO:0000256" key="4">
    <source>
        <dbReference type="ARBA" id="ARBA00022692"/>
    </source>
</evidence>